<dbReference type="SUPFAM" id="SSF81995">
    <property type="entry name" value="beta-sandwich domain of Sec23/24"/>
    <property type="match status" value="1"/>
</dbReference>
<name>A0ABY2SAV9_9PSEU</name>
<accession>A0ABY2SAV9</accession>
<evidence type="ECO:0000313" key="4">
    <source>
        <dbReference type="Proteomes" id="UP000309992"/>
    </source>
</evidence>
<feature type="region of interest" description="Disordered" evidence="1">
    <location>
        <begin position="1"/>
        <end position="29"/>
    </location>
</feature>
<keyword evidence="2" id="KW-0812">Transmembrane</keyword>
<organism evidence="3 4">
    <name type="scientific">Prauserella endophytica</name>
    <dbReference type="NCBI Taxonomy" id="1592324"/>
    <lineage>
        <taxon>Bacteria</taxon>
        <taxon>Bacillati</taxon>
        <taxon>Actinomycetota</taxon>
        <taxon>Actinomycetes</taxon>
        <taxon>Pseudonocardiales</taxon>
        <taxon>Pseudonocardiaceae</taxon>
        <taxon>Prauserella</taxon>
        <taxon>Prauserella coralliicola group</taxon>
    </lineage>
</organism>
<evidence type="ECO:0000256" key="2">
    <source>
        <dbReference type="SAM" id="Phobius"/>
    </source>
</evidence>
<dbReference type="RefSeq" id="WP_112265424.1">
    <property type="nucleotide sequence ID" value="NZ_SWMS01000001.1"/>
</dbReference>
<dbReference type="Proteomes" id="UP000309992">
    <property type="component" value="Unassembled WGS sequence"/>
</dbReference>
<keyword evidence="4" id="KW-1185">Reference proteome</keyword>
<comment type="caution">
    <text evidence="3">The sequence shown here is derived from an EMBL/GenBank/DDBJ whole genome shotgun (WGS) entry which is preliminary data.</text>
</comment>
<feature type="transmembrane region" description="Helical" evidence="2">
    <location>
        <begin position="102"/>
        <end position="123"/>
    </location>
</feature>
<sequence length="200" mass="21579">MNQPNPGWYQQQPYQQQQPYPQQPYGYPQQPPPGYGYPPGYGPQRPSTAMAYVAAAFCVPAIAFTYIVAALSWSGPSEDNVDALVATLGVAFSDDITGNVDFAISFSISFASTMALFAVLLCFRLGFVRWVVAVLTGIAVLYYIYAIIDLLSNDGGDYVGMPIVALLLWVIPLVGAVLPVTGRAMRGARQGPPVAHGHWS</sequence>
<protein>
    <submittedName>
        <fullName evidence="3">Uncharacterized protein</fullName>
    </submittedName>
</protein>
<reference evidence="3 4" key="1">
    <citation type="journal article" date="2015" name="Antonie Van Leeuwenhoek">
        <title>Prauserella endophytica sp. nov., an endophytic actinobacterium isolated from Tamarix taklamakanensis.</title>
        <authorList>
            <person name="Liu J.M."/>
            <person name="Habden X."/>
            <person name="Guo L."/>
            <person name="Tuo L."/>
            <person name="Jiang Z.K."/>
            <person name="Liu S.W."/>
            <person name="Liu X.F."/>
            <person name="Chen L."/>
            <person name="Li R.F."/>
            <person name="Zhang Y.Q."/>
            <person name="Sun C.H."/>
        </authorList>
    </citation>
    <scope>NUCLEOTIDE SEQUENCE [LARGE SCALE GENOMIC DNA]</scope>
    <source>
        <strain evidence="3 4">CGMCC 4.7182</strain>
    </source>
</reference>
<feature type="transmembrane region" description="Helical" evidence="2">
    <location>
        <begin position="49"/>
        <end position="73"/>
    </location>
</feature>
<dbReference type="EMBL" id="SWMS01000001">
    <property type="protein sequence ID" value="TKG73104.1"/>
    <property type="molecule type" value="Genomic_DNA"/>
</dbReference>
<feature type="transmembrane region" description="Helical" evidence="2">
    <location>
        <begin position="160"/>
        <end position="180"/>
    </location>
</feature>
<evidence type="ECO:0000313" key="3">
    <source>
        <dbReference type="EMBL" id="TKG73104.1"/>
    </source>
</evidence>
<feature type="transmembrane region" description="Helical" evidence="2">
    <location>
        <begin position="130"/>
        <end position="148"/>
    </location>
</feature>
<proteinExistence type="predicted"/>
<gene>
    <name evidence="3" type="ORF">FCN18_00415</name>
</gene>
<evidence type="ECO:0000256" key="1">
    <source>
        <dbReference type="SAM" id="MobiDB-lite"/>
    </source>
</evidence>
<keyword evidence="2" id="KW-1133">Transmembrane helix</keyword>
<feature type="compositionally biased region" description="Low complexity" evidence="1">
    <location>
        <begin position="1"/>
        <end position="28"/>
    </location>
</feature>
<keyword evidence="2" id="KW-0472">Membrane</keyword>